<dbReference type="PROSITE" id="PS50110">
    <property type="entry name" value="RESPONSE_REGULATORY"/>
    <property type="match status" value="1"/>
</dbReference>
<protein>
    <submittedName>
        <fullName evidence="6">Response regulator</fullName>
    </submittedName>
</protein>
<comment type="caution">
    <text evidence="3">Lacks conserved residue(s) required for the propagation of feature annotation.</text>
</comment>
<reference evidence="6 9" key="2">
    <citation type="submission" date="2023-11" db="EMBL/GenBank/DDBJ databases">
        <title>MicrobeMod: A computational toolkit for identifying prokaryotic methylation and restriction-modification with nanopore sequencing.</title>
        <authorList>
            <person name="Crits-Christoph A."/>
            <person name="Kang S.C."/>
            <person name="Lee H."/>
            <person name="Ostrov N."/>
        </authorList>
    </citation>
    <scope>NUCLEOTIDE SEQUENCE [LARGE SCALE GENOMIC DNA]</scope>
    <source>
        <strain evidence="6 9">ATCC 29145</strain>
    </source>
</reference>
<dbReference type="InterPro" id="IPR011006">
    <property type="entry name" value="CheY-like_superfamily"/>
</dbReference>
<reference evidence="7 8" key="1">
    <citation type="submission" date="2018-09" db="EMBL/GenBank/DDBJ databases">
        <title>Whole genome based analysis of evolution and adaptive divergence in Indian and Brazilian strains of Azospirillum brasilense.</title>
        <authorList>
            <person name="Singh C."/>
            <person name="Tripathi A.K."/>
        </authorList>
    </citation>
    <scope>NUCLEOTIDE SEQUENCE [LARGE SCALE GENOMIC DNA]</scope>
    <source>
        <strain evidence="7 8">MTCC4038</strain>
    </source>
</reference>
<organism evidence="7 8">
    <name type="scientific">Azospirillum brasilense</name>
    <dbReference type="NCBI Taxonomy" id="192"/>
    <lineage>
        <taxon>Bacteria</taxon>
        <taxon>Pseudomonadati</taxon>
        <taxon>Pseudomonadota</taxon>
        <taxon>Alphaproteobacteria</taxon>
        <taxon>Rhodospirillales</taxon>
        <taxon>Azospirillaceae</taxon>
        <taxon>Azospirillum</taxon>
    </lineage>
</organism>
<dbReference type="GO" id="GO:0000160">
    <property type="term" value="P:phosphorelay signal transduction system"/>
    <property type="evidence" value="ECO:0007669"/>
    <property type="project" value="UniProtKB-KW"/>
</dbReference>
<feature type="domain" description="HPt" evidence="5">
    <location>
        <begin position="7"/>
        <end position="115"/>
    </location>
</feature>
<dbReference type="Gene3D" id="3.40.50.2300">
    <property type="match status" value="1"/>
</dbReference>
<dbReference type="InterPro" id="IPR001789">
    <property type="entry name" value="Sig_transdc_resp-reg_receiver"/>
</dbReference>
<dbReference type="EMBL" id="CP032339">
    <property type="protein sequence ID" value="QCO08696.1"/>
    <property type="molecule type" value="Genomic_DNA"/>
</dbReference>
<keyword evidence="2" id="KW-0597">Phosphoprotein</keyword>
<dbReference type="EMBL" id="JAWXYC010000004">
    <property type="protein sequence ID" value="MDX5954908.1"/>
    <property type="molecule type" value="Genomic_DNA"/>
</dbReference>
<evidence type="ECO:0000259" key="5">
    <source>
        <dbReference type="PROSITE" id="PS50894"/>
    </source>
</evidence>
<keyword evidence="9" id="KW-1185">Reference proteome</keyword>
<evidence type="ECO:0000313" key="7">
    <source>
        <dbReference type="EMBL" id="QCO08696.1"/>
    </source>
</evidence>
<evidence type="ECO:0000313" key="6">
    <source>
        <dbReference type="EMBL" id="MDX5954908.1"/>
    </source>
</evidence>
<evidence type="ECO:0000259" key="4">
    <source>
        <dbReference type="PROSITE" id="PS50110"/>
    </source>
</evidence>
<keyword evidence="1" id="KW-0902">Two-component regulatory system</keyword>
<gene>
    <name evidence="7" type="ORF">D3868_06340</name>
    <name evidence="6" type="ORF">SIM66_27440</name>
</gene>
<dbReference type="AlphaFoldDB" id="A0A0P0F0B1"/>
<evidence type="ECO:0000256" key="1">
    <source>
        <dbReference type="ARBA" id="ARBA00023012"/>
    </source>
</evidence>
<dbReference type="SUPFAM" id="SSF47226">
    <property type="entry name" value="Histidine-containing phosphotransfer domain, HPT domain"/>
    <property type="match status" value="1"/>
</dbReference>
<sequence>MASNLSPDDLEDRLRVEFMDDARDRLEVMNAALEGLSKGTREESAVIGVLRLEAHNFKGMGTSFGYPTVSLVAHRLEDYLSGLKRLEARELNDAQTFVDRIAELVDRAEQPQVAETNRIIRALPVRYQFEITDIQISNVEIMLVTPSKVVAKKLGSELAACGFRTVTVSDPIESISLAVRVPPDMLIASMVMDGLSGLDLIRGLRAMSVTHNVPMALLTSMSLDNPALKEIPHGVSVIRVGEHFGDDFAAVVAKHNLG</sequence>
<name>A0A0P0F0B1_AZOBR</name>
<dbReference type="PROSITE" id="PS50894">
    <property type="entry name" value="HPT"/>
    <property type="match status" value="1"/>
</dbReference>
<feature type="domain" description="Response regulatory" evidence="4">
    <location>
        <begin position="140"/>
        <end position="258"/>
    </location>
</feature>
<evidence type="ECO:0000313" key="9">
    <source>
        <dbReference type="Proteomes" id="UP001277471"/>
    </source>
</evidence>
<evidence type="ECO:0000256" key="3">
    <source>
        <dbReference type="PROSITE-ProRule" id="PRU00169"/>
    </source>
</evidence>
<dbReference type="Pfam" id="PF01627">
    <property type="entry name" value="Hpt"/>
    <property type="match status" value="1"/>
</dbReference>
<dbReference type="GeneID" id="56452222"/>
<dbReference type="Proteomes" id="UP000298774">
    <property type="component" value="Chromosome"/>
</dbReference>
<dbReference type="CDD" id="cd00156">
    <property type="entry name" value="REC"/>
    <property type="match status" value="1"/>
</dbReference>
<dbReference type="GO" id="GO:0004672">
    <property type="term" value="F:protein kinase activity"/>
    <property type="evidence" value="ECO:0007669"/>
    <property type="project" value="UniProtKB-ARBA"/>
</dbReference>
<dbReference type="Proteomes" id="UP001277471">
    <property type="component" value="Unassembled WGS sequence"/>
</dbReference>
<dbReference type="InterPro" id="IPR036641">
    <property type="entry name" value="HPT_dom_sf"/>
</dbReference>
<dbReference type="KEGG" id="abf:AMK58_12130"/>
<dbReference type="SUPFAM" id="SSF52172">
    <property type="entry name" value="CheY-like"/>
    <property type="match status" value="1"/>
</dbReference>
<dbReference type="CDD" id="cd00088">
    <property type="entry name" value="HPT"/>
    <property type="match status" value="1"/>
</dbReference>
<evidence type="ECO:0000313" key="8">
    <source>
        <dbReference type="Proteomes" id="UP000298774"/>
    </source>
</evidence>
<dbReference type="InterPro" id="IPR008207">
    <property type="entry name" value="Sig_transdc_His_kin_Hpt_dom"/>
</dbReference>
<feature type="modified residue" description="Phosphohistidine" evidence="2">
    <location>
        <position position="55"/>
    </location>
</feature>
<accession>A0A0P0F0B1</accession>
<dbReference type="Gene3D" id="1.20.120.160">
    <property type="entry name" value="HPT domain"/>
    <property type="match status" value="1"/>
</dbReference>
<dbReference type="RefSeq" id="WP_035671309.1">
    <property type="nucleotide sequence ID" value="NZ_CP012914.1"/>
</dbReference>
<proteinExistence type="predicted"/>
<evidence type="ECO:0000256" key="2">
    <source>
        <dbReference type="PROSITE-ProRule" id="PRU00110"/>
    </source>
</evidence>